<dbReference type="GO" id="GO:0046872">
    <property type="term" value="F:metal ion binding"/>
    <property type="evidence" value="ECO:0007669"/>
    <property type="project" value="UniProtKB-KW"/>
</dbReference>
<evidence type="ECO:0000313" key="11">
    <source>
        <dbReference type="EMBL" id="ABU57118.1"/>
    </source>
</evidence>
<evidence type="ECO:0000256" key="7">
    <source>
        <dbReference type="ARBA" id="ARBA00022840"/>
    </source>
</evidence>
<dbReference type="Proteomes" id="UP000000263">
    <property type="component" value="Chromosome"/>
</dbReference>
<dbReference type="InterPro" id="IPR038257">
    <property type="entry name" value="CRISPR-assoc_Cas3_HD_sf"/>
</dbReference>
<sequence>MALYPYQEQVKSHLLSGCSVVLQAPTGSGKTRAALAPFIEAFFDLPDDAFPKQCLYSVPMRVLASQFYREYRTLAERYERIHRRALDVRIQTGERPEDPELVGDLVFATLDQTLSSALGVPYSLSTGRANLNVGAVLGSYLVFDEFHLFPPEATQATLQLLRLVGRLAPFLLMTATFSQTMLESIGKLLDAEVVVVPPDEVASIETRQGQRPRKQRRFEVADQALDAKAVLAAHGRRSLAVCNTVDRAIALYEQLRQAGCRPAPVSDPTLAPIYQALAQARGEEWDRAVAQGVQILRERLAEGGEDKPWVMLLHSRFERPHRQLKEALLQALWNPQGLEAGGDPSLIVVATQVVEVGLDISAQTLHTEIAPAASVLQRAGRCARYPGEQGRVIVYPVPAKENGEPDYAPYSSKAEVAVCDRSWQAFRERQCAILDFAAEQEVINQAHSEADAAMLQAMQEGQGELWQRITDALVRGDASARPQLIRKVDSRTVIVYEPPFGLSEESPYRFQGISLWHGTLRGKLKALNQLRGDLGLDWAVRYPVAHGDEDDESITYTWKDAQTPDDISLSLIFAVHPRLASYDAEHGLRLGVASAGSYTSPTATLRRQRPDYAGYQLESYADHIAAMRRVFEGDPTSRIPLANGRLRRRLAWPARRFAEQDGDWRLPQGLLERAVRLGFALHDVGKLSEAWQRFAAKYQKAIGEGAPPFLVAHTHYERGNPAHEEAQKKVRCYKPSTHAGESAFASAQLLYEALEGRTYAGLYRAAFAAIARHHSPGLDKANPYRLHPRAGETVAEALAVVGDTSWRDWAQWLRSKEEAPNVRKHLPEAPPDGDWAWWFQYFIIVRILRLCDGLSQEEG</sequence>
<dbReference type="Pfam" id="PF22590">
    <property type="entry name" value="Cas3-like_C_2"/>
    <property type="match status" value="1"/>
</dbReference>
<dbReference type="GO" id="GO:0051607">
    <property type="term" value="P:defense response to virus"/>
    <property type="evidence" value="ECO:0007669"/>
    <property type="project" value="UniProtKB-KW"/>
</dbReference>
<keyword evidence="7" id="KW-0067">ATP-binding</keyword>
<dbReference type="PANTHER" id="PTHR47959:SF16">
    <property type="entry name" value="CRISPR-ASSOCIATED NUCLEASE_HELICASE CAS3-RELATED"/>
    <property type="match status" value="1"/>
</dbReference>
<accession>A7NF51</accession>
<keyword evidence="8" id="KW-0051">Antiviral defense</keyword>
<evidence type="ECO:0000259" key="10">
    <source>
        <dbReference type="PROSITE" id="PS51643"/>
    </source>
</evidence>
<evidence type="ECO:0000259" key="9">
    <source>
        <dbReference type="PROSITE" id="PS51192"/>
    </source>
</evidence>
<keyword evidence="12" id="KW-1185">Reference proteome</keyword>
<evidence type="ECO:0000256" key="4">
    <source>
        <dbReference type="ARBA" id="ARBA00022741"/>
    </source>
</evidence>
<dbReference type="GO" id="GO:0016787">
    <property type="term" value="F:hydrolase activity"/>
    <property type="evidence" value="ECO:0007669"/>
    <property type="project" value="UniProtKB-KW"/>
</dbReference>
<dbReference type="InterPro" id="IPR006483">
    <property type="entry name" value="CRISPR-assoc_Cas3_HD"/>
</dbReference>
<dbReference type="PANTHER" id="PTHR47959">
    <property type="entry name" value="ATP-DEPENDENT RNA HELICASE RHLE-RELATED"/>
    <property type="match status" value="1"/>
</dbReference>
<dbReference type="OrthoDB" id="9810236at2"/>
<keyword evidence="6" id="KW-0347">Helicase</keyword>
<name>A7NF51_ROSCS</name>
<dbReference type="AlphaFoldDB" id="A7NF51"/>
<dbReference type="GO" id="GO:0003724">
    <property type="term" value="F:RNA helicase activity"/>
    <property type="evidence" value="ECO:0007669"/>
    <property type="project" value="TreeGrafter"/>
</dbReference>
<dbReference type="STRING" id="383372.Rcas_1010"/>
<dbReference type="RefSeq" id="WP_012119548.1">
    <property type="nucleotide sequence ID" value="NC_009767.1"/>
</dbReference>
<gene>
    <name evidence="11" type="ordered locus">Rcas_1010</name>
</gene>
<dbReference type="SMART" id="SM00487">
    <property type="entry name" value="DEXDc"/>
    <property type="match status" value="1"/>
</dbReference>
<dbReference type="GO" id="GO:0005829">
    <property type="term" value="C:cytosol"/>
    <property type="evidence" value="ECO:0007669"/>
    <property type="project" value="TreeGrafter"/>
</dbReference>
<keyword evidence="4" id="KW-0547">Nucleotide-binding</keyword>
<evidence type="ECO:0000256" key="2">
    <source>
        <dbReference type="ARBA" id="ARBA00009046"/>
    </source>
</evidence>
<proteinExistence type="inferred from homology"/>
<evidence type="ECO:0000256" key="6">
    <source>
        <dbReference type="ARBA" id="ARBA00022806"/>
    </source>
</evidence>
<evidence type="ECO:0000256" key="3">
    <source>
        <dbReference type="ARBA" id="ARBA00022723"/>
    </source>
</evidence>
<dbReference type="EMBL" id="CP000804">
    <property type="protein sequence ID" value="ABU57118.1"/>
    <property type="molecule type" value="Genomic_DNA"/>
</dbReference>
<dbReference type="GO" id="GO:0003676">
    <property type="term" value="F:nucleic acid binding"/>
    <property type="evidence" value="ECO:0007669"/>
    <property type="project" value="InterPro"/>
</dbReference>
<dbReference type="InterPro" id="IPR054712">
    <property type="entry name" value="Cas3-like_dom"/>
</dbReference>
<evidence type="ECO:0000256" key="1">
    <source>
        <dbReference type="ARBA" id="ARBA00006847"/>
    </source>
</evidence>
<keyword evidence="5" id="KW-0378">Hydrolase</keyword>
<dbReference type="Gene3D" id="1.10.3210.30">
    <property type="match status" value="1"/>
</dbReference>
<feature type="domain" description="HD Cas3-type" evidence="10">
    <location>
        <begin position="613"/>
        <end position="854"/>
    </location>
</feature>
<evidence type="ECO:0000256" key="8">
    <source>
        <dbReference type="ARBA" id="ARBA00023118"/>
    </source>
</evidence>
<dbReference type="PROSITE" id="PS51643">
    <property type="entry name" value="HD_CAS3"/>
    <property type="match status" value="1"/>
</dbReference>
<dbReference type="Pfam" id="PF00270">
    <property type="entry name" value="DEAD"/>
    <property type="match status" value="1"/>
</dbReference>
<comment type="similarity">
    <text evidence="1">In the N-terminal section; belongs to the CRISPR-associated nuclease Cas3-HD family.</text>
</comment>
<dbReference type="InterPro" id="IPR050079">
    <property type="entry name" value="DEAD_box_RNA_helicase"/>
</dbReference>
<dbReference type="eggNOG" id="COG1203">
    <property type="taxonomic scope" value="Bacteria"/>
</dbReference>
<dbReference type="InterPro" id="IPR014001">
    <property type="entry name" value="Helicase_ATP-bd"/>
</dbReference>
<dbReference type="Gene3D" id="3.40.50.300">
    <property type="entry name" value="P-loop containing nucleotide triphosphate hydrolases"/>
    <property type="match status" value="2"/>
</dbReference>
<dbReference type="SUPFAM" id="SSF52540">
    <property type="entry name" value="P-loop containing nucleoside triphosphate hydrolases"/>
    <property type="match status" value="1"/>
</dbReference>
<evidence type="ECO:0000313" key="12">
    <source>
        <dbReference type="Proteomes" id="UP000000263"/>
    </source>
</evidence>
<organism evidence="11 12">
    <name type="scientific">Roseiflexus castenholzii (strain DSM 13941 / HLO8)</name>
    <dbReference type="NCBI Taxonomy" id="383372"/>
    <lineage>
        <taxon>Bacteria</taxon>
        <taxon>Bacillati</taxon>
        <taxon>Chloroflexota</taxon>
        <taxon>Chloroflexia</taxon>
        <taxon>Chloroflexales</taxon>
        <taxon>Roseiflexineae</taxon>
        <taxon>Roseiflexaceae</taxon>
        <taxon>Roseiflexus</taxon>
    </lineage>
</organism>
<feature type="domain" description="Helicase ATP-binding" evidence="9">
    <location>
        <begin position="11"/>
        <end position="195"/>
    </location>
</feature>
<protein>
    <submittedName>
        <fullName evidence="11">CRISPR-associated helicase Cas3</fullName>
    </submittedName>
</protein>
<dbReference type="InterPro" id="IPR027417">
    <property type="entry name" value="P-loop_NTPase"/>
</dbReference>
<dbReference type="InterPro" id="IPR011545">
    <property type="entry name" value="DEAD/DEAH_box_helicase_dom"/>
</dbReference>
<reference evidence="11 12" key="1">
    <citation type="submission" date="2007-08" db="EMBL/GenBank/DDBJ databases">
        <title>Complete sequence of Roseiflexus castenholzii DSM 13941.</title>
        <authorList>
            <consortium name="US DOE Joint Genome Institute"/>
            <person name="Copeland A."/>
            <person name="Lucas S."/>
            <person name="Lapidus A."/>
            <person name="Barry K."/>
            <person name="Glavina del Rio T."/>
            <person name="Dalin E."/>
            <person name="Tice H."/>
            <person name="Pitluck S."/>
            <person name="Thompson L.S."/>
            <person name="Brettin T."/>
            <person name="Bruce D."/>
            <person name="Detter J.C."/>
            <person name="Han C."/>
            <person name="Tapia R."/>
            <person name="Schmutz J."/>
            <person name="Larimer F."/>
            <person name="Land M."/>
            <person name="Hauser L."/>
            <person name="Kyrpides N."/>
            <person name="Mikhailova N."/>
            <person name="Bryant D.A."/>
            <person name="Hanada S."/>
            <person name="Tsukatani Y."/>
            <person name="Richardson P."/>
        </authorList>
    </citation>
    <scope>NUCLEOTIDE SEQUENCE [LARGE SCALE GENOMIC DNA]</scope>
    <source>
        <strain evidence="12">DSM 13941 / HLO8</strain>
    </source>
</reference>
<dbReference type="KEGG" id="rca:Rcas_1010"/>
<dbReference type="PROSITE" id="PS51192">
    <property type="entry name" value="HELICASE_ATP_BIND_1"/>
    <property type="match status" value="1"/>
</dbReference>
<dbReference type="GO" id="GO:0005524">
    <property type="term" value="F:ATP binding"/>
    <property type="evidence" value="ECO:0007669"/>
    <property type="project" value="UniProtKB-KW"/>
</dbReference>
<evidence type="ECO:0000256" key="5">
    <source>
        <dbReference type="ARBA" id="ARBA00022801"/>
    </source>
</evidence>
<dbReference type="HOGENOM" id="CLU_367100_0_0_0"/>
<comment type="similarity">
    <text evidence="2">In the central section; belongs to the CRISPR-associated helicase Cas3 family.</text>
</comment>
<keyword evidence="3" id="KW-0479">Metal-binding</keyword>